<evidence type="ECO:0000256" key="1">
    <source>
        <dbReference type="SAM" id="MobiDB-lite"/>
    </source>
</evidence>
<keyword evidence="2" id="KW-0732">Signal</keyword>
<accession>A0A7W8DUE0</accession>
<comment type="caution">
    <text evidence="4">The sequence shown here is derived from an EMBL/GenBank/DDBJ whole genome shotgun (WGS) entry which is preliminary data.</text>
</comment>
<feature type="domain" description="Kazal-like" evidence="3">
    <location>
        <begin position="36"/>
        <end position="87"/>
    </location>
</feature>
<gene>
    <name evidence="4" type="ORF">HNQ66_001893</name>
</gene>
<dbReference type="PANTHER" id="PTHR21131:SF0">
    <property type="entry name" value="GEO10195P1-RELATED"/>
    <property type="match status" value="1"/>
</dbReference>
<dbReference type="CDD" id="cd00104">
    <property type="entry name" value="KAZAL_FS"/>
    <property type="match status" value="1"/>
</dbReference>
<evidence type="ECO:0000259" key="3">
    <source>
        <dbReference type="PROSITE" id="PS51465"/>
    </source>
</evidence>
<organism evidence="4 5">
    <name type="scientific">Shinella fusca</name>
    <dbReference type="NCBI Taxonomy" id="544480"/>
    <lineage>
        <taxon>Bacteria</taxon>
        <taxon>Pseudomonadati</taxon>
        <taxon>Pseudomonadota</taxon>
        <taxon>Alphaproteobacteria</taxon>
        <taxon>Hyphomicrobiales</taxon>
        <taxon>Rhizobiaceae</taxon>
        <taxon>Shinella</taxon>
    </lineage>
</organism>
<feature type="chain" id="PRO_5031082041" description="Kazal-like domain-containing protein" evidence="2">
    <location>
        <begin position="27"/>
        <end position="202"/>
    </location>
</feature>
<evidence type="ECO:0000313" key="4">
    <source>
        <dbReference type="EMBL" id="MBB5042497.1"/>
    </source>
</evidence>
<dbReference type="InterPro" id="IPR053265">
    <property type="entry name" value="Serpin"/>
</dbReference>
<proteinExistence type="predicted"/>
<evidence type="ECO:0000256" key="2">
    <source>
        <dbReference type="SAM" id="SignalP"/>
    </source>
</evidence>
<dbReference type="Pfam" id="PF00050">
    <property type="entry name" value="Kazal_1"/>
    <property type="match status" value="2"/>
</dbReference>
<dbReference type="EMBL" id="JACHIK010000005">
    <property type="protein sequence ID" value="MBB5042497.1"/>
    <property type="molecule type" value="Genomic_DNA"/>
</dbReference>
<evidence type="ECO:0000313" key="5">
    <source>
        <dbReference type="Proteomes" id="UP000535406"/>
    </source>
</evidence>
<name>A0A7W8DUE0_9HYPH</name>
<dbReference type="PANTHER" id="PTHR21131">
    <property type="entry name" value="SERINE-TYPE ENDOPEPTIDASE INHIBITOR"/>
    <property type="match status" value="1"/>
</dbReference>
<dbReference type="AlphaFoldDB" id="A0A7W8DUE0"/>
<feature type="domain" description="Kazal-like" evidence="3">
    <location>
        <begin position="163"/>
        <end position="202"/>
    </location>
</feature>
<dbReference type="InterPro" id="IPR002350">
    <property type="entry name" value="Kazal_dom"/>
</dbReference>
<feature type="domain" description="Kazal-like" evidence="3">
    <location>
        <begin position="100"/>
        <end position="140"/>
    </location>
</feature>
<protein>
    <recommendedName>
        <fullName evidence="3">Kazal-like domain-containing protein</fullName>
    </recommendedName>
</protein>
<dbReference type="SUPFAM" id="SSF100895">
    <property type="entry name" value="Kazal-type serine protease inhibitors"/>
    <property type="match status" value="3"/>
</dbReference>
<dbReference type="GO" id="GO:0005615">
    <property type="term" value="C:extracellular space"/>
    <property type="evidence" value="ECO:0007669"/>
    <property type="project" value="TreeGrafter"/>
</dbReference>
<keyword evidence="5" id="KW-1185">Reference proteome</keyword>
<dbReference type="Pfam" id="PF07648">
    <property type="entry name" value="Kazal_2"/>
    <property type="match status" value="1"/>
</dbReference>
<feature type="compositionally biased region" description="Basic and acidic residues" evidence="1">
    <location>
        <begin position="139"/>
        <end position="158"/>
    </location>
</feature>
<sequence>MISISPFLCRMAGRIAILLAAGAALAACSVEVDEGGGGYRPRPRPQACTMEYLPVCGARDHDQQTFANACEARSSGYRVVGRGECRGGGRPDPYPGEGRACTREYAPVCGANGRDRQTFANACEARKSGYDVIGNGECQARRPDGDRPDWRDRDRDRGGQKVCTMEYRPVCGQRGRDIRTFGNACSADAEGYRVVSPGECRG</sequence>
<dbReference type="Proteomes" id="UP000535406">
    <property type="component" value="Unassembled WGS sequence"/>
</dbReference>
<dbReference type="RefSeq" id="WP_184143416.1">
    <property type="nucleotide sequence ID" value="NZ_JACHIK010000005.1"/>
</dbReference>
<dbReference type="Gene3D" id="3.30.60.30">
    <property type="match status" value="3"/>
</dbReference>
<feature type="region of interest" description="Disordered" evidence="1">
    <location>
        <begin position="136"/>
        <end position="158"/>
    </location>
</feature>
<dbReference type="PROSITE" id="PS51465">
    <property type="entry name" value="KAZAL_2"/>
    <property type="match status" value="3"/>
</dbReference>
<feature type="signal peptide" evidence="2">
    <location>
        <begin position="1"/>
        <end position="26"/>
    </location>
</feature>
<reference evidence="4 5" key="1">
    <citation type="submission" date="2020-08" db="EMBL/GenBank/DDBJ databases">
        <title>Genomic Encyclopedia of Type Strains, Phase IV (KMG-IV): sequencing the most valuable type-strain genomes for metagenomic binning, comparative biology and taxonomic classification.</title>
        <authorList>
            <person name="Goeker M."/>
        </authorList>
    </citation>
    <scope>NUCLEOTIDE SEQUENCE [LARGE SCALE GENOMIC DNA]</scope>
    <source>
        <strain evidence="4 5">DSM 21319</strain>
    </source>
</reference>
<dbReference type="InterPro" id="IPR036058">
    <property type="entry name" value="Kazal_dom_sf"/>
</dbReference>